<reference evidence="9" key="2">
    <citation type="journal article" date="2021" name="PeerJ">
        <title>Extensive microbial diversity within the chicken gut microbiome revealed by metagenomics and culture.</title>
        <authorList>
            <person name="Gilroy R."/>
            <person name="Ravi A."/>
            <person name="Getino M."/>
            <person name="Pursley I."/>
            <person name="Horton D.L."/>
            <person name="Alikhan N.F."/>
            <person name="Baker D."/>
            <person name="Gharbi K."/>
            <person name="Hall N."/>
            <person name="Watson M."/>
            <person name="Adriaenssens E.M."/>
            <person name="Foster-Nyarko E."/>
            <person name="Jarju S."/>
            <person name="Secka A."/>
            <person name="Antonio M."/>
            <person name="Oren A."/>
            <person name="Chaudhuri R.R."/>
            <person name="La Ragione R."/>
            <person name="Hildebrand F."/>
            <person name="Pallen M.J."/>
        </authorList>
    </citation>
    <scope>NUCLEOTIDE SEQUENCE</scope>
    <source>
        <strain evidence="9">11300</strain>
    </source>
</reference>
<dbReference type="GO" id="GO:0005886">
    <property type="term" value="C:plasma membrane"/>
    <property type="evidence" value="ECO:0007669"/>
    <property type="project" value="UniProtKB-SubCell"/>
</dbReference>
<dbReference type="PANTHER" id="PTHR23517:SF3">
    <property type="entry name" value="INTEGRAL MEMBRANE TRANSPORT PROTEIN"/>
    <property type="match status" value="1"/>
</dbReference>
<dbReference type="GO" id="GO:0022857">
    <property type="term" value="F:transmembrane transporter activity"/>
    <property type="evidence" value="ECO:0007669"/>
    <property type="project" value="InterPro"/>
</dbReference>
<keyword evidence="3" id="KW-1003">Cell membrane</keyword>
<gene>
    <name evidence="9" type="ORF">IAD16_02300</name>
</gene>
<dbReference type="InterPro" id="IPR050171">
    <property type="entry name" value="MFS_Transporters"/>
</dbReference>
<feature type="transmembrane region" description="Helical" evidence="7">
    <location>
        <begin position="392"/>
        <end position="413"/>
    </location>
</feature>
<evidence type="ECO:0000256" key="6">
    <source>
        <dbReference type="ARBA" id="ARBA00023136"/>
    </source>
</evidence>
<protein>
    <submittedName>
        <fullName evidence="9">MFS transporter</fullName>
    </submittedName>
</protein>
<dbReference type="PROSITE" id="PS50850">
    <property type="entry name" value="MFS"/>
    <property type="match status" value="1"/>
</dbReference>
<dbReference type="Gene3D" id="1.20.1250.20">
    <property type="entry name" value="MFS general substrate transporter like domains"/>
    <property type="match status" value="2"/>
</dbReference>
<comment type="caution">
    <text evidence="9">The sequence shown here is derived from an EMBL/GenBank/DDBJ whole genome shotgun (WGS) entry which is preliminary data.</text>
</comment>
<organism evidence="9 10">
    <name type="scientific">Candidatus Fimisoma avicola</name>
    <dbReference type="NCBI Taxonomy" id="2840826"/>
    <lineage>
        <taxon>Bacteria</taxon>
        <taxon>Bacillati</taxon>
        <taxon>Bacillota</taxon>
        <taxon>Clostridia</taxon>
        <taxon>Eubacteriales</taxon>
        <taxon>Candidatus Fimisoma</taxon>
    </lineage>
</organism>
<feature type="transmembrane region" description="Helical" evidence="7">
    <location>
        <begin position="248"/>
        <end position="268"/>
    </location>
</feature>
<feature type="domain" description="Major facilitator superfamily (MFS) profile" evidence="8">
    <location>
        <begin position="13"/>
        <end position="415"/>
    </location>
</feature>
<dbReference type="InterPro" id="IPR011701">
    <property type="entry name" value="MFS"/>
</dbReference>
<dbReference type="InterPro" id="IPR036259">
    <property type="entry name" value="MFS_trans_sf"/>
</dbReference>
<reference evidence="9" key="1">
    <citation type="submission" date="2020-10" db="EMBL/GenBank/DDBJ databases">
        <authorList>
            <person name="Gilroy R."/>
        </authorList>
    </citation>
    <scope>NUCLEOTIDE SEQUENCE</scope>
    <source>
        <strain evidence="9">11300</strain>
    </source>
</reference>
<sequence length="428" mass="46854">MNKIAQKLGMNEQLSKNFFAIIVVAFGGAIIYGLPYFRYDYYDAYLEVYNLTDSQAGVFGSILGVFGMISYLFGGIVADRFSTRTILTVSLIGTGLGGFVHLLPLNYTQLLCLYAFWGISSLFAFWPCCVKAVRILSGSGGQGKAFGFFEGGRGVGAALMASGAVLAFRIGAGAIEDQVAGMKAAIIFYSVLTILMGVLAFFCVKDDKMEKSDRVTFKGIGELLKMPAVWIISMVTFCNYVFTQMYYYLTPYMTELLGAAVVAGAFLASSRRWFSLFGNVGGGFITDKVGTGRMLLISFLVMAAGIIVIMLLPLSPASTTIFVILYIIVYIFYNVNYAMTWAMMDEGAIPERLSGSAAGVISTIGYLPEIFCSLLAGNWLENNPGVEGYRMIFIFLTVMLLIGAVFVLIWMRYLKKIKKQEKIGSKEA</sequence>
<evidence type="ECO:0000256" key="4">
    <source>
        <dbReference type="ARBA" id="ARBA00022692"/>
    </source>
</evidence>
<evidence type="ECO:0000256" key="3">
    <source>
        <dbReference type="ARBA" id="ARBA00022475"/>
    </source>
</evidence>
<evidence type="ECO:0000313" key="10">
    <source>
        <dbReference type="Proteomes" id="UP000824091"/>
    </source>
</evidence>
<feature type="transmembrane region" description="Helical" evidence="7">
    <location>
        <begin position="18"/>
        <end position="37"/>
    </location>
</feature>
<feature type="transmembrane region" description="Helical" evidence="7">
    <location>
        <begin position="294"/>
        <end position="315"/>
    </location>
</feature>
<feature type="transmembrane region" description="Helical" evidence="7">
    <location>
        <begin position="154"/>
        <end position="172"/>
    </location>
</feature>
<proteinExistence type="predicted"/>
<dbReference type="SUPFAM" id="SSF103473">
    <property type="entry name" value="MFS general substrate transporter"/>
    <property type="match status" value="1"/>
</dbReference>
<dbReference type="CDD" id="cd06174">
    <property type="entry name" value="MFS"/>
    <property type="match status" value="1"/>
</dbReference>
<keyword evidence="6 7" id="KW-0472">Membrane</keyword>
<dbReference type="AlphaFoldDB" id="A0A9D1I4X1"/>
<feature type="transmembrane region" description="Helical" evidence="7">
    <location>
        <begin position="57"/>
        <end position="78"/>
    </location>
</feature>
<evidence type="ECO:0000256" key="7">
    <source>
        <dbReference type="SAM" id="Phobius"/>
    </source>
</evidence>
<comment type="subcellular location">
    <subcellularLocation>
        <location evidence="1">Cell membrane</location>
        <topology evidence="1">Multi-pass membrane protein</topology>
    </subcellularLocation>
</comment>
<feature type="transmembrane region" description="Helical" evidence="7">
    <location>
        <begin position="113"/>
        <end position="133"/>
    </location>
</feature>
<dbReference type="Proteomes" id="UP000824091">
    <property type="component" value="Unassembled WGS sequence"/>
</dbReference>
<keyword evidence="5 7" id="KW-1133">Transmembrane helix</keyword>
<dbReference type="InterPro" id="IPR020846">
    <property type="entry name" value="MFS_dom"/>
</dbReference>
<feature type="transmembrane region" description="Helical" evidence="7">
    <location>
        <begin position="321"/>
        <end position="344"/>
    </location>
</feature>
<accession>A0A9D1I4X1</accession>
<feature type="transmembrane region" description="Helical" evidence="7">
    <location>
        <begin position="224"/>
        <end position="242"/>
    </location>
</feature>
<evidence type="ECO:0000256" key="2">
    <source>
        <dbReference type="ARBA" id="ARBA00022448"/>
    </source>
</evidence>
<feature type="transmembrane region" description="Helical" evidence="7">
    <location>
        <begin position="356"/>
        <end position="380"/>
    </location>
</feature>
<evidence type="ECO:0000256" key="1">
    <source>
        <dbReference type="ARBA" id="ARBA00004651"/>
    </source>
</evidence>
<dbReference type="Pfam" id="PF07690">
    <property type="entry name" value="MFS_1"/>
    <property type="match status" value="1"/>
</dbReference>
<dbReference type="EMBL" id="DVMO01000036">
    <property type="protein sequence ID" value="HIU27198.1"/>
    <property type="molecule type" value="Genomic_DNA"/>
</dbReference>
<evidence type="ECO:0000313" key="9">
    <source>
        <dbReference type="EMBL" id="HIU27198.1"/>
    </source>
</evidence>
<feature type="transmembrane region" description="Helical" evidence="7">
    <location>
        <begin position="184"/>
        <end position="204"/>
    </location>
</feature>
<evidence type="ECO:0000256" key="5">
    <source>
        <dbReference type="ARBA" id="ARBA00022989"/>
    </source>
</evidence>
<keyword evidence="2" id="KW-0813">Transport</keyword>
<name>A0A9D1I4X1_9FIRM</name>
<evidence type="ECO:0000259" key="8">
    <source>
        <dbReference type="PROSITE" id="PS50850"/>
    </source>
</evidence>
<dbReference type="PANTHER" id="PTHR23517">
    <property type="entry name" value="RESISTANCE PROTEIN MDTM, PUTATIVE-RELATED-RELATED"/>
    <property type="match status" value="1"/>
</dbReference>
<feature type="transmembrane region" description="Helical" evidence="7">
    <location>
        <begin position="85"/>
        <end position="107"/>
    </location>
</feature>
<keyword evidence="4 7" id="KW-0812">Transmembrane</keyword>